<dbReference type="Pfam" id="PF14129">
    <property type="entry name" value="DUF4296"/>
    <property type="match status" value="1"/>
</dbReference>
<gene>
    <name evidence="2" type="ORF">BPO_1282</name>
</gene>
<dbReference type="InterPro" id="IPR025381">
    <property type="entry name" value="DUF4296"/>
</dbReference>
<dbReference type="Proteomes" id="UP001432059">
    <property type="component" value="Chromosome"/>
</dbReference>
<dbReference type="RefSeq" id="WP_327983588.1">
    <property type="nucleotide sequence ID" value="NZ_CP136426.1"/>
</dbReference>
<evidence type="ECO:0000313" key="2">
    <source>
        <dbReference type="EMBL" id="WOC51929.1"/>
    </source>
</evidence>
<name>A0AAU0F387_9FLAO</name>
<dbReference type="AlphaFoldDB" id="A0AAU0F387"/>
<feature type="domain" description="DUF4296" evidence="1">
    <location>
        <begin position="26"/>
        <end position="103"/>
    </location>
</feature>
<sequence>MKLISFFLVIMLVLGSCRESKTVNAPQQLISQDKMAALIAEFAVNDQLHTLNAKGNMEQSTRFVLKQHQVTAQQFSESYQYYLSSPRKLESILKEAQDIIKQKDPGAEQYIEQQLKPRNEKTEESAPLLKQ</sequence>
<evidence type="ECO:0000313" key="3">
    <source>
        <dbReference type="Proteomes" id="UP001432059"/>
    </source>
</evidence>
<dbReference type="EMBL" id="CP136426">
    <property type="protein sequence ID" value="WOC51929.1"/>
    <property type="molecule type" value="Genomic_DNA"/>
</dbReference>
<evidence type="ECO:0000259" key="1">
    <source>
        <dbReference type="Pfam" id="PF14129"/>
    </source>
</evidence>
<protein>
    <recommendedName>
        <fullName evidence="1">DUF4296 domain-containing protein</fullName>
    </recommendedName>
</protein>
<accession>A0AAU0F387</accession>
<dbReference type="KEGG" id="bpor:BPO_1282"/>
<keyword evidence="3" id="KW-1185">Reference proteome</keyword>
<dbReference type="PROSITE" id="PS51257">
    <property type="entry name" value="PROKAR_LIPOPROTEIN"/>
    <property type="match status" value="1"/>
</dbReference>
<reference evidence="2" key="1">
    <citation type="submission" date="2023-10" db="EMBL/GenBank/DDBJ databases">
        <title>Characterization and whole genome sequencing of a novel strain of Bergeyella porcorum QD2021 isolated from pig.</title>
        <authorList>
            <person name="Liu G."/>
            <person name="Chen C."/>
            <person name="Han X."/>
        </authorList>
    </citation>
    <scope>NUCLEOTIDE SEQUENCE</scope>
    <source>
        <strain evidence="2">QD2021</strain>
    </source>
</reference>
<proteinExistence type="predicted"/>
<organism evidence="2 3">
    <name type="scientific">Bergeyella porcorum</name>
    <dbReference type="NCBI Taxonomy" id="1735111"/>
    <lineage>
        <taxon>Bacteria</taxon>
        <taxon>Pseudomonadati</taxon>
        <taxon>Bacteroidota</taxon>
        <taxon>Flavobacteriia</taxon>
        <taxon>Flavobacteriales</taxon>
        <taxon>Weeksellaceae</taxon>
        <taxon>Bergeyella</taxon>
    </lineage>
</organism>